<dbReference type="EMBL" id="KN835386">
    <property type="protein sequence ID" value="KIK38565.1"/>
    <property type="molecule type" value="Genomic_DNA"/>
</dbReference>
<evidence type="ECO:0000313" key="2">
    <source>
        <dbReference type="Proteomes" id="UP000054485"/>
    </source>
</evidence>
<reference evidence="2" key="2">
    <citation type="submission" date="2015-01" db="EMBL/GenBank/DDBJ databases">
        <title>Evolutionary Origins and Diversification of the Mycorrhizal Mutualists.</title>
        <authorList>
            <consortium name="DOE Joint Genome Institute"/>
            <consortium name="Mycorrhizal Genomics Consortium"/>
            <person name="Kohler A."/>
            <person name="Kuo A."/>
            <person name="Nagy L.G."/>
            <person name="Floudas D."/>
            <person name="Copeland A."/>
            <person name="Barry K.W."/>
            <person name="Cichocki N."/>
            <person name="Veneault-Fourrey C."/>
            <person name="LaButti K."/>
            <person name="Lindquist E.A."/>
            <person name="Lipzen A."/>
            <person name="Lundell T."/>
            <person name="Morin E."/>
            <person name="Murat C."/>
            <person name="Riley R."/>
            <person name="Ohm R."/>
            <person name="Sun H."/>
            <person name="Tunlid A."/>
            <person name="Henrissat B."/>
            <person name="Grigoriev I.V."/>
            <person name="Hibbett D.S."/>
            <person name="Martin F."/>
        </authorList>
    </citation>
    <scope>NUCLEOTIDE SEQUENCE [LARGE SCALE GENOMIC DNA]</scope>
    <source>
        <strain evidence="2">UH-Slu-Lm8-n1</strain>
    </source>
</reference>
<dbReference type="HOGENOM" id="CLU_2514142_0_0_1"/>
<name>A0A0C9ZLZ3_9AGAM</name>
<dbReference type="Proteomes" id="UP000054485">
    <property type="component" value="Unassembled WGS sequence"/>
</dbReference>
<evidence type="ECO:0000313" key="1">
    <source>
        <dbReference type="EMBL" id="KIK38565.1"/>
    </source>
</evidence>
<accession>A0A0C9ZLZ3</accession>
<proteinExistence type="predicted"/>
<dbReference type="AlphaFoldDB" id="A0A0C9ZLZ3"/>
<gene>
    <name evidence="1" type="ORF">CY34DRAFT_809244</name>
</gene>
<keyword evidence="2" id="KW-1185">Reference proteome</keyword>
<protein>
    <submittedName>
        <fullName evidence="1">Uncharacterized protein</fullName>
    </submittedName>
</protein>
<dbReference type="InParanoid" id="A0A0C9ZLZ3"/>
<organism evidence="1 2">
    <name type="scientific">Suillus luteus UH-Slu-Lm8-n1</name>
    <dbReference type="NCBI Taxonomy" id="930992"/>
    <lineage>
        <taxon>Eukaryota</taxon>
        <taxon>Fungi</taxon>
        <taxon>Dikarya</taxon>
        <taxon>Basidiomycota</taxon>
        <taxon>Agaricomycotina</taxon>
        <taxon>Agaricomycetes</taxon>
        <taxon>Agaricomycetidae</taxon>
        <taxon>Boletales</taxon>
        <taxon>Suillineae</taxon>
        <taxon>Suillaceae</taxon>
        <taxon>Suillus</taxon>
    </lineage>
</organism>
<reference evidence="1 2" key="1">
    <citation type="submission" date="2014-04" db="EMBL/GenBank/DDBJ databases">
        <authorList>
            <consortium name="DOE Joint Genome Institute"/>
            <person name="Kuo A."/>
            <person name="Ruytinx J."/>
            <person name="Rineau F."/>
            <person name="Colpaert J."/>
            <person name="Kohler A."/>
            <person name="Nagy L.G."/>
            <person name="Floudas D."/>
            <person name="Copeland A."/>
            <person name="Barry K.W."/>
            <person name="Cichocki N."/>
            <person name="Veneault-Fourrey C."/>
            <person name="LaButti K."/>
            <person name="Lindquist E.A."/>
            <person name="Lipzen A."/>
            <person name="Lundell T."/>
            <person name="Morin E."/>
            <person name="Murat C."/>
            <person name="Sun H."/>
            <person name="Tunlid A."/>
            <person name="Henrissat B."/>
            <person name="Grigoriev I.V."/>
            <person name="Hibbett D.S."/>
            <person name="Martin F."/>
            <person name="Nordberg H.P."/>
            <person name="Cantor M.N."/>
            <person name="Hua S.X."/>
        </authorList>
    </citation>
    <scope>NUCLEOTIDE SEQUENCE [LARGE SCALE GENOMIC DNA]</scope>
    <source>
        <strain evidence="1 2">UH-Slu-Lm8-n1</strain>
    </source>
</reference>
<sequence>MAELRALKCEGEILGHTRLAEMLLRHENTDSDAAERCVLLKLDFDLVSMYIDLGWSSSNIRQGERTGLMEYSLWHETRHPKQKQN</sequence>